<gene>
    <name evidence="15" type="ORF">B4U79_03346</name>
</gene>
<keyword evidence="16" id="KW-1185">Reference proteome</keyword>
<evidence type="ECO:0000256" key="1">
    <source>
        <dbReference type="ARBA" id="ARBA00004648"/>
    </source>
</evidence>
<dbReference type="GO" id="GO:0004573">
    <property type="term" value="F:Glc3Man9GlcNAc2 oligosaccharide glucosidase activity"/>
    <property type="evidence" value="ECO:0007669"/>
    <property type="project" value="UniProtKB-UniRule"/>
</dbReference>
<reference evidence="15 16" key="1">
    <citation type="journal article" date="2018" name="Gigascience">
        <title>Genomes of trombidid mites reveal novel predicted allergens and laterally-transferred genes associated with secondary metabolism.</title>
        <authorList>
            <person name="Dong X."/>
            <person name="Chaisiri K."/>
            <person name="Xia D."/>
            <person name="Armstrong S.D."/>
            <person name="Fang Y."/>
            <person name="Donnelly M.J."/>
            <person name="Kadowaki T."/>
            <person name="McGarry J.W."/>
            <person name="Darby A.C."/>
            <person name="Makepeace B.L."/>
        </authorList>
    </citation>
    <scope>NUCLEOTIDE SEQUENCE [LARGE SCALE GENOMIC DNA]</scope>
    <source>
        <strain evidence="15">UoL-WK</strain>
    </source>
</reference>
<dbReference type="InterPro" id="IPR004888">
    <property type="entry name" value="Glycoside_hydrolase_63"/>
</dbReference>
<evidence type="ECO:0000256" key="10">
    <source>
        <dbReference type="ARBA" id="ARBA00023295"/>
    </source>
</evidence>
<dbReference type="InterPro" id="IPR038518">
    <property type="entry name" value="Glyco_hydro_63N_sf"/>
</dbReference>
<evidence type="ECO:0000313" key="16">
    <source>
        <dbReference type="Proteomes" id="UP000285301"/>
    </source>
</evidence>
<dbReference type="InterPro" id="IPR031335">
    <property type="entry name" value="Glyco_hydro_63_C"/>
</dbReference>
<keyword evidence="10 12" id="KW-0326">Glycosidase</keyword>
<comment type="function">
    <text evidence="12">Cleaves the distal alpha 1,2-linked glucose residue from the Glc(3)Man(9)GlcNAc(2) oligosaccharide precursor.</text>
</comment>
<feature type="domain" description="Glycosyl hydrolase family 63 N-terminal" evidence="14">
    <location>
        <begin position="82"/>
        <end position="216"/>
    </location>
</feature>
<evidence type="ECO:0000256" key="4">
    <source>
        <dbReference type="ARBA" id="ARBA00022801"/>
    </source>
</evidence>
<dbReference type="EC" id="3.2.1.106" evidence="11 12"/>
<evidence type="ECO:0000256" key="3">
    <source>
        <dbReference type="ARBA" id="ARBA00022692"/>
    </source>
</evidence>
<feature type="domain" description="Glycosyl hydrolase family 63 C-terminal" evidence="13">
    <location>
        <begin position="318"/>
        <end position="787"/>
    </location>
</feature>
<evidence type="ECO:0000256" key="8">
    <source>
        <dbReference type="ARBA" id="ARBA00023136"/>
    </source>
</evidence>
<evidence type="ECO:0000256" key="12">
    <source>
        <dbReference type="RuleBase" id="RU368089"/>
    </source>
</evidence>
<evidence type="ECO:0000256" key="11">
    <source>
        <dbReference type="ARBA" id="ARBA00038888"/>
    </source>
</evidence>
<evidence type="ECO:0000256" key="6">
    <source>
        <dbReference type="ARBA" id="ARBA00022968"/>
    </source>
</evidence>
<dbReference type="Proteomes" id="UP000285301">
    <property type="component" value="Unassembled WGS sequence"/>
</dbReference>
<dbReference type="GO" id="GO:0006487">
    <property type="term" value="P:protein N-linked glycosylation"/>
    <property type="evidence" value="ECO:0007669"/>
    <property type="project" value="UniProtKB-UniRule"/>
</dbReference>
<keyword evidence="6" id="KW-0735">Signal-anchor</keyword>
<dbReference type="PANTHER" id="PTHR10412:SF11">
    <property type="entry name" value="MANNOSYL-OLIGOSACCHARIDE GLUCOSIDASE"/>
    <property type="match status" value="1"/>
</dbReference>
<dbReference type="InterPro" id="IPR008928">
    <property type="entry name" value="6-hairpin_glycosidase_sf"/>
</dbReference>
<dbReference type="PANTHER" id="PTHR10412">
    <property type="entry name" value="MANNOSYL-OLIGOSACCHARIDE GLUCOSIDASE"/>
    <property type="match status" value="1"/>
</dbReference>
<keyword evidence="7 12" id="KW-1133">Transmembrane helix</keyword>
<feature type="transmembrane region" description="Helical" evidence="12">
    <location>
        <begin position="31"/>
        <end position="52"/>
    </location>
</feature>
<dbReference type="SUPFAM" id="SSF48208">
    <property type="entry name" value="Six-hairpin glycosidases"/>
    <property type="match status" value="1"/>
</dbReference>
<comment type="catalytic activity">
    <reaction evidence="12">
        <text>N(4)-(alpha-D-Glc-(1-&gt;2)-alpha-D-Glc-(1-&gt;3)-alpha-D-Glc-(1-&gt;3)-alpha-D-Man-(1-&gt;2)-alpha-D-Man-(1-&gt;2)-alpha-D-Man-(1-&gt;3)-[alpha-D-Man-(1-&gt;2)-alpha-D-Man-(1-&gt;3)-[alpha-D-Man-(1-&gt;2)-alpha-D-Man-(1-&gt;6)]-alpha-D-Man-(1-&gt;6)]-beta-D-Man-(1-&gt;4)-beta-D-GlcNAc-(1-&gt;4)-beta-D-GlcNAc)-L-asparaginyl-[protein] + H2O = N(4)-(alpha-D-Glc-(1-&gt;3)-alpha-D-Glc-(1-&gt;3)-alpha-D-Man-(1-&gt;2)-alpha-D-Man-(1-&gt;2)-alpha-D-Man-(1-&gt;3)-[alpha-D-Man-(1-&gt;2)-alpha-D-Man-(1-&gt;3)-[alpha-D-Man-(1-&gt;2)-alpha-D-Man-(1-&gt;6)]-alpha-D-Man-(1-&gt;6)]-beta-D-Man-(1-&gt;4)-beta-D-GlcNAc-(1-&gt;4)-beta-D-GlcNAc)-L-asparaginyl-[protein] + beta-D-glucose</text>
        <dbReference type="Rhea" id="RHEA:55988"/>
        <dbReference type="Rhea" id="RHEA-COMP:12806"/>
        <dbReference type="Rhea" id="RHEA-COMP:14355"/>
        <dbReference type="ChEBI" id="CHEBI:15377"/>
        <dbReference type="ChEBI" id="CHEBI:15903"/>
        <dbReference type="ChEBI" id="CHEBI:59082"/>
        <dbReference type="ChEBI" id="CHEBI:132537"/>
        <dbReference type="EC" id="3.2.1.106"/>
    </reaction>
</comment>
<dbReference type="OrthoDB" id="410058at2759"/>
<keyword evidence="5 12" id="KW-0256">Endoplasmic reticulum</keyword>
<dbReference type="InterPro" id="IPR031631">
    <property type="entry name" value="Glyco_hydro_63N"/>
</dbReference>
<keyword evidence="3 12" id="KW-0812">Transmembrane</keyword>
<dbReference type="InterPro" id="IPR012341">
    <property type="entry name" value="6hp_glycosidase-like_sf"/>
</dbReference>
<comment type="caution">
    <text evidence="15">The sequence shown here is derived from an EMBL/GenBank/DDBJ whole genome shotgun (WGS) entry which is preliminary data.</text>
</comment>
<comment type="subcellular location">
    <subcellularLocation>
        <location evidence="1 12">Endoplasmic reticulum membrane</location>
        <topology evidence="1 12">Single-pass type II membrane protein</topology>
    </subcellularLocation>
</comment>
<dbReference type="GO" id="GO:0005789">
    <property type="term" value="C:endoplasmic reticulum membrane"/>
    <property type="evidence" value="ECO:0007669"/>
    <property type="project" value="UniProtKB-SubCell"/>
</dbReference>
<dbReference type="GO" id="GO:0009311">
    <property type="term" value="P:oligosaccharide metabolic process"/>
    <property type="evidence" value="ECO:0007669"/>
    <property type="project" value="UniProtKB-UniRule"/>
</dbReference>
<evidence type="ECO:0000313" key="15">
    <source>
        <dbReference type="EMBL" id="RWS05953.1"/>
    </source>
</evidence>
<dbReference type="EMBL" id="NCKU01004428">
    <property type="protein sequence ID" value="RWS05953.1"/>
    <property type="molecule type" value="Genomic_DNA"/>
</dbReference>
<evidence type="ECO:0000256" key="2">
    <source>
        <dbReference type="ARBA" id="ARBA00010833"/>
    </source>
</evidence>
<evidence type="ECO:0000256" key="7">
    <source>
        <dbReference type="ARBA" id="ARBA00022989"/>
    </source>
</evidence>
<dbReference type="Gene3D" id="1.50.10.10">
    <property type="match status" value="1"/>
</dbReference>
<evidence type="ECO:0000256" key="5">
    <source>
        <dbReference type="ARBA" id="ARBA00022824"/>
    </source>
</evidence>
<proteinExistence type="inferred from homology"/>
<protein>
    <recommendedName>
        <fullName evidence="11 12">Mannosyl-oligosaccharide glucosidase</fullName>
        <ecNumber evidence="11 12">3.2.1.106</ecNumber>
    </recommendedName>
</protein>
<dbReference type="STRING" id="1965070.A0A3S3RWV7"/>
<dbReference type="Pfam" id="PF03200">
    <property type="entry name" value="Glyco_hydro_63"/>
    <property type="match status" value="1"/>
</dbReference>
<sequence>MLVNRKRARNKSIEQKLVFEEKRKKKNTTDWYFAFKYLLVVFALLFTFWFCIQLYKWHLKRLVITPFDRSKPLSIEYSPRKWGTLKSGYYLALKSMSPFTVISGLMWFRNRIQGNSIPIRHWCNQGDSLQKYTWTRHDFESFGEQTIVDGPFVLTTKVVLDGEEGWRTKINVKFNNHSRLEPISILWYYSTEAESDFVTVDKYNDDPNFFQIKGKSFSDGFFVSRIHFFNVSQTLFKGCFSNGFKPQPIDLKEIVLNNLYWMTDEQFGHIFVMKGDFDLMSNVVVCQISAVPPFDISIDFQVVPDLDSDYIFTEVNDFDSAHENGVLDFENDFEAKFNLKSKGFKNGEIDFAKAALSNMLGGIGFFYGSSLVQSKYNEKPIRYGPLQLLTAVPSRSFFPRGFLWDEGFHNLLISKFNPRLSVSIIKSWLNLMNIEGWIPREVILGTDSEARVPPEFIIQNNTNANPPALFLTLNSMIDSGTLEAAFISEIFPRLELWYNWFNASQTGVKRSSYRWRGRDPYIKTELNPKTLTSGLDDYPRSTNPTENEIHVDLRCWMTFASRVMAKLSKQIHHPSHNIYEEAANYLSDNHLLEDLHWSNDYNMFCDFGLHSLNVKLVRPKTGGPKQRKEISKPRFGCVPEFGYVSLFPLILNILEPDNPKLSRILDNMKNPDTLWSPFGLRSLSKNSSYYQQYNTEVDAPYWRGAVWINLNYLTLKALNHYAETKGPYQDKAHDLYKELRSNIVSNMYREYVRTGYIWEQYDDKTGQGKGSHPFTGWSALVVLIMSENY</sequence>
<accession>A0A3S3RWV7</accession>
<name>A0A3S3RWV7_9ACAR</name>
<evidence type="ECO:0000259" key="13">
    <source>
        <dbReference type="Pfam" id="PF03200"/>
    </source>
</evidence>
<dbReference type="Pfam" id="PF16923">
    <property type="entry name" value="Glyco_hydro_63N"/>
    <property type="match status" value="1"/>
</dbReference>
<keyword evidence="8 12" id="KW-0472">Membrane</keyword>
<keyword evidence="9" id="KW-0325">Glycoprotein</keyword>
<keyword evidence="4 12" id="KW-0378">Hydrolase</keyword>
<dbReference type="Gene3D" id="2.70.98.110">
    <property type="entry name" value="Glycosyl hydrolase family 63, N-terminal domain"/>
    <property type="match status" value="1"/>
</dbReference>
<comment type="similarity">
    <text evidence="2 12">Belongs to the glycosyl hydrolase 63 family.</text>
</comment>
<dbReference type="AlphaFoldDB" id="A0A3S3RWV7"/>
<evidence type="ECO:0000259" key="14">
    <source>
        <dbReference type="Pfam" id="PF16923"/>
    </source>
</evidence>
<evidence type="ECO:0000256" key="9">
    <source>
        <dbReference type="ARBA" id="ARBA00023180"/>
    </source>
</evidence>
<organism evidence="15 16">
    <name type="scientific">Dinothrombium tinctorium</name>
    <dbReference type="NCBI Taxonomy" id="1965070"/>
    <lineage>
        <taxon>Eukaryota</taxon>
        <taxon>Metazoa</taxon>
        <taxon>Ecdysozoa</taxon>
        <taxon>Arthropoda</taxon>
        <taxon>Chelicerata</taxon>
        <taxon>Arachnida</taxon>
        <taxon>Acari</taxon>
        <taxon>Acariformes</taxon>
        <taxon>Trombidiformes</taxon>
        <taxon>Prostigmata</taxon>
        <taxon>Anystina</taxon>
        <taxon>Parasitengona</taxon>
        <taxon>Trombidioidea</taxon>
        <taxon>Trombidiidae</taxon>
        <taxon>Dinothrombium</taxon>
    </lineage>
</organism>